<dbReference type="OrthoDB" id="4338738at2759"/>
<gene>
    <name evidence="1" type="ORF">N7456_000991</name>
</gene>
<dbReference type="InterPro" id="IPR022190">
    <property type="entry name" value="DUF3716"/>
</dbReference>
<proteinExistence type="predicted"/>
<accession>A0A9W9KSE7</accession>
<reference evidence="1" key="2">
    <citation type="journal article" date="2023" name="IMA Fungus">
        <title>Comparative genomic study of the Penicillium genus elucidates a diverse pangenome and 15 lateral gene transfer events.</title>
        <authorList>
            <person name="Petersen C."/>
            <person name="Sorensen T."/>
            <person name="Nielsen M.R."/>
            <person name="Sondergaard T.E."/>
            <person name="Sorensen J.L."/>
            <person name="Fitzpatrick D.A."/>
            <person name="Frisvad J.C."/>
            <person name="Nielsen K.L."/>
        </authorList>
    </citation>
    <scope>NUCLEOTIDE SEQUENCE</scope>
    <source>
        <strain evidence="1">IBT 30069</strain>
    </source>
</reference>
<dbReference type="AlphaFoldDB" id="A0A9W9KSE7"/>
<dbReference type="Proteomes" id="UP001149165">
    <property type="component" value="Unassembled WGS sequence"/>
</dbReference>
<comment type="caution">
    <text evidence="1">The sequence shown here is derived from an EMBL/GenBank/DDBJ whole genome shotgun (WGS) entry which is preliminary data.</text>
</comment>
<evidence type="ECO:0000313" key="1">
    <source>
        <dbReference type="EMBL" id="KAJ5116643.1"/>
    </source>
</evidence>
<protein>
    <submittedName>
        <fullName evidence="1">Uncharacterized protein</fullName>
    </submittedName>
</protein>
<dbReference type="EMBL" id="JAPQKH010000001">
    <property type="protein sequence ID" value="KAJ5116643.1"/>
    <property type="molecule type" value="Genomic_DNA"/>
</dbReference>
<keyword evidence="2" id="KW-1185">Reference proteome</keyword>
<dbReference type="Pfam" id="PF12511">
    <property type="entry name" value="DUF3716"/>
    <property type="match status" value="1"/>
</dbReference>
<sequence>MSAEPTPDDIPRQPTASPQCIILALPVGPVTTEPGRWARLIMLFGWACAKTNSGYLKGDILPTLQYFPPLREPCLRVTEGLNGLQFDRQIGESLRHVEAVTAQITGAEASTFCTQCQKGHAKFTQCIIFMFAGSQACANCHWRGRTKECSFYNATGETASPAALQTPSYESYPRGFGQPLSRRLTDHIARDEWASKVKHEIQSLKAEFRVVKSSQATVASSAATTKGTLNNAKIVEESKTISRFLDAAVTATNITISANEDEKKKLLDIERRMMTLLEDLERVLRL</sequence>
<reference evidence="1" key="1">
    <citation type="submission" date="2022-11" db="EMBL/GenBank/DDBJ databases">
        <authorList>
            <person name="Petersen C."/>
        </authorList>
    </citation>
    <scope>NUCLEOTIDE SEQUENCE</scope>
    <source>
        <strain evidence="1">IBT 30069</strain>
    </source>
</reference>
<organism evidence="1 2">
    <name type="scientific">Penicillium angulare</name>
    <dbReference type="NCBI Taxonomy" id="116970"/>
    <lineage>
        <taxon>Eukaryota</taxon>
        <taxon>Fungi</taxon>
        <taxon>Dikarya</taxon>
        <taxon>Ascomycota</taxon>
        <taxon>Pezizomycotina</taxon>
        <taxon>Eurotiomycetes</taxon>
        <taxon>Eurotiomycetidae</taxon>
        <taxon>Eurotiales</taxon>
        <taxon>Aspergillaceae</taxon>
        <taxon>Penicillium</taxon>
    </lineage>
</organism>
<name>A0A9W9KSE7_9EURO</name>
<evidence type="ECO:0000313" key="2">
    <source>
        <dbReference type="Proteomes" id="UP001149165"/>
    </source>
</evidence>